<dbReference type="EMBL" id="DVHK01000046">
    <property type="protein sequence ID" value="HIR66785.1"/>
    <property type="molecule type" value="Genomic_DNA"/>
</dbReference>
<protein>
    <recommendedName>
        <fullName evidence="3">DNA polymerase III subunit delta</fullName>
    </recommendedName>
</protein>
<dbReference type="Proteomes" id="UP000823913">
    <property type="component" value="Unassembled WGS sequence"/>
</dbReference>
<evidence type="ECO:0000313" key="1">
    <source>
        <dbReference type="EMBL" id="HIR66785.1"/>
    </source>
</evidence>
<gene>
    <name evidence="1" type="ORF">IAB94_01910</name>
</gene>
<dbReference type="Pfam" id="PF13177">
    <property type="entry name" value="DNA_pol3_delta2"/>
    <property type="match status" value="1"/>
</dbReference>
<dbReference type="InterPro" id="IPR027417">
    <property type="entry name" value="P-loop_NTPase"/>
</dbReference>
<dbReference type="GO" id="GO:0006261">
    <property type="term" value="P:DNA-templated DNA replication"/>
    <property type="evidence" value="ECO:0007669"/>
    <property type="project" value="TreeGrafter"/>
</dbReference>
<organism evidence="1 2">
    <name type="scientific">Candidatus Coproplasma avicola</name>
    <dbReference type="NCBI Taxonomy" id="2840744"/>
    <lineage>
        <taxon>Bacteria</taxon>
        <taxon>Bacillati</taxon>
        <taxon>Bacillota</taxon>
        <taxon>Clostridia</taxon>
        <taxon>Eubacteriales</taxon>
        <taxon>Candidatus Coproplasma</taxon>
    </lineage>
</organism>
<dbReference type="AlphaFoldDB" id="A0A9D1J8U5"/>
<dbReference type="PANTHER" id="PTHR11669:SF8">
    <property type="entry name" value="DNA POLYMERASE III SUBUNIT DELTA"/>
    <property type="match status" value="1"/>
</dbReference>
<dbReference type="PANTHER" id="PTHR11669">
    <property type="entry name" value="REPLICATION FACTOR C / DNA POLYMERASE III GAMMA-TAU SUBUNIT"/>
    <property type="match status" value="1"/>
</dbReference>
<reference evidence="1" key="1">
    <citation type="submission" date="2020-10" db="EMBL/GenBank/DDBJ databases">
        <authorList>
            <person name="Gilroy R."/>
        </authorList>
    </citation>
    <scope>NUCLEOTIDE SEQUENCE</scope>
    <source>
        <strain evidence="1">ChiW16-3235</strain>
    </source>
</reference>
<dbReference type="Gene3D" id="3.40.50.300">
    <property type="entry name" value="P-loop containing nucleotide triphosphate hydrolases"/>
    <property type="match status" value="1"/>
</dbReference>
<evidence type="ECO:0000313" key="2">
    <source>
        <dbReference type="Proteomes" id="UP000823913"/>
    </source>
</evidence>
<reference evidence="1" key="2">
    <citation type="journal article" date="2021" name="PeerJ">
        <title>Extensive microbial diversity within the chicken gut microbiome revealed by metagenomics and culture.</title>
        <authorList>
            <person name="Gilroy R."/>
            <person name="Ravi A."/>
            <person name="Getino M."/>
            <person name="Pursley I."/>
            <person name="Horton D.L."/>
            <person name="Alikhan N.F."/>
            <person name="Baker D."/>
            <person name="Gharbi K."/>
            <person name="Hall N."/>
            <person name="Watson M."/>
            <person name="Adriaenssens E.M."/>
            <person name="Foster-Nyarko E."/>
            <person name="Jarju S."/>
            <person name="Secka A."/>
            <person name="Antonio M."/>
            <person name="Oren A."/>
            <person name="Chaudhuri R.R."/>
            <person name="La Ragione R."/>
            <person name="Hildebrand F."/>
            <person name="Pallen M.J."/>
        </authorList>
    </citation>
    <scope>NUCLEOTIDE SEQUENCE</scope>
    <source>
        <strain evidence="1">ChiW16-3235</strain>
    </source>
</reference>
<comment type="caution">
    <text evidence="1">The sequence shown here is derived from an EMBL/GenBank/DDBJ whole genome shotgun (WGS) entry which is preliminary data.</text>
</comment>
<accession>A0A9D1J8U5</accession>
<dbReference type="InterPro" id="IPR050238">
    <property type="entry name" value="DNA_Rep/Repair_Clamp_Loader"/>
</dbReference>
<dbReference type="SUPFAM" id="SSF52540">
    <property type="entry name" value="P-loop containing nucleoside triphosphate hydrolases"/>
    <property type="match status" value="1"/>
</dbReference>
<proteinExistence type="predicted"/>
<evidence type="ECO:0008006" key="3">
    <source>
        <dbReference type="Google" id="ProtNLM"/>
    </source>
</evidence>
<name>A0A9D1J8U5_9FIRM</name>
<sequence>MRQLLQSTTAYKILSRDASSGKLSHAYMLYFQDSANMRFALKYFCLALFGADENSRVGSLIMDESFSDVKVYPAVGKKPSVSDADEIIGDCALKPIEGDKKAYIFDCFDGASATVQNKLLKALEEPPSGVYFLLGATSLAPVLPTIRSRVKLLEIQPFSEVQIAQALDRLGGDSRLNALAASSCSGDFGQAQAMVSGQWFKEILSAAQEICRADSLAKAGEVSLKYGDVKEKTQLLRQMQLIYCGQLKNCLSQGDISGSTFTRPALLHAVGAVNKALEDLNFNAGFSALLYDITAGIIRENDKWKKLLV</sequence>